<accession>A0AA38S0W5</accession>
<evidence type="ECO:0000256" key="1">
    <source>
        <dbReference type="ARBA" id="ARBA00004123"/>
    </source>
</evidence>
<feature type="region of interest" description="Disordered" evidence="7">
    <location>
        <begin position="1"/>
        <end position="53"/>
    </location>
</feature>
<evidence type="ECO:0000256" key="7">
    <source>
        <dbReference type="SAM" id="MobiDB-lite"/>
    </source>
</evidence>
<organism evidence="8 9">
    <name type="scientific">Pleurostoma richardsiae</name>
    <dbReference type="NCBI Taxonomy" id="41990"/>
    <lineage>
        <taxon>Eukaryota</taxon>
        <taxon>Fungi</taxon>
        <taxon>Dikarya</taxon>
        <taxon>Ascomycota</taxon>
        <taxon>Pezizomycotina</taxon>
        <taxon>Sordariomycetes</taxon>
        <taxon>Sordariomycetidae</taxon>
        <taxon>Calosphaeriales</taxon>
        <taxon>Pleurostomataceae</taxon>
        <taxon>Pleurostoma</taxon>
    </lineage>
</organism>
<keyword evidence="3" id="KW-0805">Transcription regulation</keyword>
<keyword evidence="2" id="KW-0862">Zinc</keyword>
<reference evidence="8" key="1">
    <citation type="submission" date="2022-07" db="EMBL/GenBank/DDBJ databases">
        <title>Fungi with potential for degradation of polypropylene.</title>
        <authorList>
            <person name="Gostincar C."/>
        </authorList>
    </citation>
    <scope>NUCLEOTIDE SEQUENCE</scope>
    <source>
        <strain evidence="8">EXF-13308</strain>
    </source>
</reference>
<dbReference type="GO" id="GO:0000976">
    <property type="term" value="F:transcription cis-regulatory region binding"/>
    <property type="evidence" value="ECO:0007669"/>
    <property type="project" value="TreeGrafter"/>
</dbReference>
<dbReference type="Proteomes" id="UP001174694">
    <property type="component" value="Unassembled WGS sequence"/>
</dbReference>
<dbReference type="PANTHER" id="PTHR37534:SF2">
    <property type="entry name" value="N-ACETYLTRANSFERASE DOMAIN-CONTAINING PROTEIN"/>
    <property type="match status" value="1"/>
</dbReference>
<dbReference type="InterPro" id="IPR021858">
    <property type="entry name" value="Fun_TF"/>
</dbReference>
<dbReference type="AlphaFoldDB" id="A0AA38S0W5"/>
<feature type="compositionally biased region" description="Polar residues" evidence="7">
    <location>
        <begin position="84"/>
        <end position="95"/>
    </location>
</feature>
<protein>
    <submittedName>
        <fullName evidence="8">MFS monosaccharide transporter</fullName>
    </submittedName>
</protein>
<proteinExistence type="predicted"/>
<feature type="compositionally biased region" description="Polar residues" evidence="7">
    <location>
        <begin position="1"/>
        <end position="11"/>
    </location>
</feature>
<keyword evidence="9" id="KW-1185">Reference proteome</keyword>
<gene>
    <name evidence="8" type="ORF">NKR23_g5967</name>
</gene>
<keyword evidence="5" id="KW-0804">Transcription</keyword>
<evidence type="ECO:0000313" key="8">
    <source>
        <dbReference type="EMBL" id="KAJ9144616.1"/>
    </source>
</evidence>
<evidence type="ECO:0000256" key="6">
    <source>
        <dbReference type="ARBA" id="ARBA00023242"/>
    </source>
</evidence>
<evidence type="ECO:0000313" key="9">
    <source>
        <dbReference type="Proteomes" id="UP001174694"/>
    </source>
</evidence>
<feature type="compositionally biased region" description="Polar residues" evidence="7">
    <location>
        <begin position="117"/>
        <end position="129"/>
    </location>
</feature>
<sequence length="642" mass="70854">MSDNVVPSTDQAPVHRNVRRRTENQTEKTPSVVSDAAEALSPPSRHASELDPRASIDTEAEWLAAAKLLQSFSRTEQYEAGEPSSKSPALSSQQHLFEPSRESPLLPGSNLGSLALRNQNPARHNTADTYSPEPDNIAQPEPLTPTDSAQVDTPVSTALESGLFAARTATEIWSSSLTDNISSGLFETVNPSADGLSATPQSSYHYPATYSQIPLQEDGEAACLGVQESCLVRCFIDNLAAAFDTTDKYRHYVTVIPQRAVYSPILLNAICTASARYLTQIRTHETPNQVMEYDGVPLPDLNEESAIHYHNLCISHLMDASTGLLDTCSDDALVAITILRFYEQVDTHFTGSDSEAHLNAIQAVFRAQQDDSFGLLSIIHAPPRDRNLYAPNMPSLRLSACLIALRQEIWSVLVYKRPFRLPLLAAEGDSHAGFDMTDADEYDWTNRIIVWCAYVVKFCFEDGDGAVPANSGSSSSRSRLEQWRALKEFEHDWETRRPPFFRPLYYRKRDPSRGQYFPLVWLANDCQVLGLQHVELARIMLAVHSPALPRLGLGSAASDRALKELLRESTRRLCGLAMSGNARCQATMVTAAVGITLCGECFEDPGEQGAIVELMATLERKHAWPTRKVVDALQSAWGSFGQ</sequence>
<evidence type="ECO:0000256" key="5">
    <source>
        <dbReference type="ARBA" id="ARBA00023163"/>
    </source>
</evidence>
<dbReference type="PANTHER" id="PTHR37534">
    <property type="entry name" value="TRANSCRIPTIONAL ACTIVATOR PROTEIN UGA3"/>
    <property type="match status" value="1"/>
</dbReference>
<name>A0AA38S0W5_9PEZI</name>
<dbReference type="EMBL" id="JANBVO010000016">
    <property type="protein sequence ID" value="KAJ9144616.1"/>
    <property type="molecule type" value="Genomic_DNA"/>
</dbReference>
<dbReference type="GO" id="GO:0005634">
    <property type="term" value="C:nucleus"/>
    <property type="evidence" value="ECO:0007669"/>
    <property type="project" value="UniProtKB-SubCell"/>
</dbReference>
<comment type="subcellular location">
    <subcellularLocation>
        <location evidence="1">Nucleus</location>
    </subcellularLocation>
</comment>
<dbReference type="GO" id="GO:0003700">
    <property type="term" value="F:DNA-binding transcription factor activity"/>
    <property type="evidence" value="ECO:0007669"/>
    <property type="project" value="TreeGrafter"/>
</dbReference>
<dbReference type="GO" id="GO:0045944">
    <property type="term" value="P:positive regulation of transcription by RNA polymerase II"/>
    <property type="evidence" value="ECO:0007669"/>
    <property type="project" value="TreeGrafter"/>
</dbReference>
<dbReference type="Pfam" id="PF11951">
    <property type="entry name" value="Fungal_trans_2"/>
    <property type="match status" value="1"/>
</dbReference>
<comment type="caution">
    <text evidence="8">The sequence shown here is derived from an EMBL/GenBank/DDBJ whole genome shotgun (WGS) entry which is preliminary data.</text>
</comment>
<evidence type="ECO:0000256" key="3">
    <source>
        <dbReference type="ARBA" id="ARBA00023015"/>
    </source>
</evidence>
<keyword evidence="6" id="KW-0539">Nucleus</keyword>
<feature type="compositionally biased region" description="Low complexity" evidence="7">
    <location>
        <begin position="103"/>
        <end position="116"/>
    </location>
</feature>
<evidence type="ECO:0000256" key="2">
    <source>
        <dbReference type="ARBA" id="ARBA00022833"/>
    </source>
</evidence>
<feature type="region of interest" description="Disordered" evidence="7">
    <location>
        <begin position="74"/>
        <end position="150"/>
    </location>
</feature>
<keyword evidence="4" id="KW-0238">DNA-binding</keyword>
<evidence type="ECO:0000256" key="4">
    <source>
        <dbReference type="ARBA" id="ARBA00023125"/>
    </source>
</evidence>